<comment type="caution">
    <text evidence="2">The sequence shown here is derived from an EMBL/GenBank/DDBJ whole genome shotgun (WGS) entry which is preliminary data.</text>
</comment>
<reference evidence="2 3" key="1">
    <citation type="submission" date="2020-06" db="EMBL/GenBank/DDBJ databases">
        <title>Sulfitobacter algicola sp. nov., isolated from green algae.</title>
        <authorList>
            <person name="Wang C."/>
        </authorList>
    </citation>
    <scope>NUCLEOTIDE SEQUENCE [LARGE SCALE GENOMIC DNA]</scope>
    <source>
        <strain evidence="2 3">1151</strain>
    </source>
</reference>
<dbReference type="EMBL" id="JABUFE010000009">
    <property type="protein sequence ID" value="NSX55955.1"/>
    <property type="molecule type" value="Genomic_DNA"/>
</dbReference>
<keyword evidence="3" id="KW-1185">Reference proteome</keyword>
<evidence type="ECO:0000313" key="3">
    <source>
        <dbReference type="Proteomes" id="UP000777935"/>
    </source>
</evidence>
<protein>
    <submittedName>
        <fullName evidence="2">Transposase</fullName>
    </submittedName>
</protein>
<dbReference type="Pfam" id="PF13751">
    <property type="entry name" value="DDE_Tnp_1_6"/>
    <property type="match status" value="1"/>
</dbReference>
<proteinExistence type="predicted"/>
<accession>A0ABX2IUG1</accession>
<evidence type="ECO:0000313" key="2">
    <source>
        <dbReference type="EMBL" id="NSX55955.1"/>
    </source>
</evidence>
<organism evidence="2 3">
    <name type="scientific">Parasulfitobacter algicola</name>
    <dbReference type="NCBI Taxonomy" id="2614809"/>
    <lineage>
        <taxon>Bacteria</taxon>
        <taxon>Pseudomonadati</taxon>
        <taxon>Pseudomonadota</taxon>
        <taxon>Alphaproteobacteria</taxon>
        <taxon>Rhodobacterales</taxon>
        <taxon>Roseobacteraceae</taxon>
        <taxon>Parasulfitobacter</taxon>
    </lineage>
</organism>
<feature type="domain" description="Transposase DDE" evidence="1">
    <location>
        <begin position="11"/>
        <end position="112"/>
    </location>
</feature>
<dbReference type="InterPro" id="IPR025668">
    <property type="entry name" value="Tnp_DDE_dom"/>
</dbReference>
<name>A0ABX2IUG1_9RHOB</name>
<evidence type="ECO:0000259" key="1">
    <source>
        <dbReference type="Pfam" id="PF13751"/>
    </source>
</evidence>
<gene>
    <name evidence="2" type="ORF">HRQ87_14210</name>
</gene>
<dbReference type="PANTHER" id="PTHR33408">
    <property type="entry name" value="TRANSPOSASE"/>
    <property type="match status" value="1"/>
</dbReference>
<dbReference type="Proteomes" id="UP000777935">
    <property type="component" value="Unassembled WGS sequence"/>
</dbReference>
<sequence>MRTPRTGVSKDGIKRYYASKTHCSTCALKEQCTPNKDARIVSRHVHEAARDKARQIARTDAYAEASRRRKKVEMLFAHLKKIMRLDRLRLRGPKGAKDEFLLAATAQNLAKLRPAGPAGAAMA</sequence>